<evidence type="ECO:0000256" key="1">
    <source>
        <dbReference type="ARBA" id="ARBA00023015"/>
    </source>
</evidence>
<keyword evidence="4" id="KW-0804">Transcription</keyword>
<dbReference type="RefSeq" id="WP_163248536.1">
    <property type="nucleotide sequence ID" value="NZ_SXDP01000002.1"/>
</dbReference>
<keyword evidence="1" id="KW-0805">Transcription regulation</keyword>
<dbReference type="PANTHER" id="PTHR43133">
    <property type="entry name" value="RNA POLYMERASE ECF-TYPE SIGMA FACTO"/>
    <property type="match status" value="1"/>
</dbReference>
<reference evidence="6 7" key="1">
    <citation type="submission" date="2019-04" db="EMBL/GenBank/DDBJ databases">
        <title>Genome sequencing of Clostridium botulinum Groups I-IV and Clostridium butyricum.</title>
        <authorList>
            <person name="Brunt J."/>
            <person name="Van Vliet A.H.M."/>
            <person name="Stringer S.C."/>
            <person name="Carter A.T."/>
            <person name="Peck M.W."/>
        </authorList>
    </citation>
    <scope>NUCLEOTIDE SEQUENCE [LARGE SCALE GENOMIC DNA]</scope>
    <source>
        <strain evidence="6 7">IFR 18/094</strain>
    </source>
</reference>
<organism evidence="6 7">
    <name type="scientific">Clostridium niameyense</name>
    <dbReference type="NCBI Taxonomy" id="1622073"/>
    <lineage>
        <taxon>Bacteria</taxon>
        <taxon>Bacillati</taxon>
        <taxon>Bacillota</taxon>
        <taxon>Clostridia</taxon>
        <taxon>Eubacteriales</taxon>
        <taxon>Clostridiaceae</taxon>
        <taxon>Clostridium</taxon>
    </lineage>
</organism>
<dbReference type="EMBL" id="SXDP01000002">
    <property type="protein sequence ID" value="NEZ46237.1"/>
    <property type="molecule type" value="Genomic_DNA"/>
</dbReference>
<name>A0A6M0R8Y7_9CLOT</name>
<feature type="domain" description="RNA polymerase sigma-70 region 2" evidence="5">
    <location>
        <begin position="23"/>
        <end position="87"/>
    </location>
</feature>
<accession>A0A6M0R8Y7</accession>
<keyword evidence="3" id="KW-0238">DNA-binding</keyword>
<dbReference type="InterPro" id="IPR014284">
    <property type="entry name" value="RNA_pol_sigma-70_dom"/>
</dbReference>
<sequence length="104" mass="12839">MEHDLLLMEKFKNGHNQSFEFLVIKYRENAINFCQGFVHDYYIAEDIAQESFSYIYVYKERYNEKYSFKTYLFTILRNKSIDYIRKNYDVSLKEMLLDIILWDI</sequence>
<dbReference type="InterPro" id="IPR007627">
    <property type="entry name" value="RNA_pol_sigma70_r2"/>
</dbReference>
<protein>
    <submittedName>
        <fullName evidence="6">RNA polymerase sigma factor</fullName>
    </submittedName>
</protein>
<evidence type="ECO:0000313" key="6">
    <source>
        <dbReference type="EMBL" id="NEZ46237.1"/>
    </source>
</evidence>
<proteinExistence type="predicted"/>
<dbReference type="InterPro" id="IPR013325">
    <property type="entry name" value="RNA_pol_sigma_r2"/>
</dbReference>
<evidence type="ECO:0000256" key="4">
    <source>
        <dbReference type="ARBA" id="ARBA00023163"/>
    </source>
</evidence>
<dbReference type="Gene3D" id="1.10.1740.10">
    <property type="match status" value="1"/>
</dbReference>
<dbReference type="Pfam" id="PF04542">
    <property type="entry name" value="Sigma70_r2"/>
    <property type="match status" value="1"/>
</dbReference>
<dbReference type="Proteomes" id="UP000473885">
    <property type="component" value="Unassembled WGS sequence"/>
</dbReference>
<dbReference type="GO" id="GO:0006352">
    <property type="term" value="P:DNA-templated transcription initiation"/>
    <property type="evidence" value="ECO:0007669"/>
    <property type="project" value="InterPro"/>
</dbReference>
<dbReference type="NCBIfam" id="TIGR02937">
    <property type="entry name" value="sigma70-ECF"/>
    <property type="match status" value="1"/>
</dbReference>
<dbReference type="PANTHER" id="PTHR43133:SF8">
    <property type="entry name" value="RNA POLYMERASE SIGMA FACTOR HI_1459-RELATED"/>
    <property type="match status" value="1"/>
</dbReference>
<dbReference type="GO" id="GO:0016987">
    <property type="term" value="F:sigma factor activity"/>
    <property type="evidence" value="ECO:0007669"/>
    <property type="project" value="UniProtKB-KW"/>
</dbReference>
<gene>
    <name evidence="6" type="ORF">FDF74_03300</name>
</gene>
<dbReference type="GO" id="GO:0003677">
    <property type="term" value="F:DNA binding"/>
    <property type="evidence" value="ECO:0007669"/>
    <property type="project" value="UniProtKB-KW"/>
</dbReference>
<evidence type="ECO:0000256" key="2">
    <source>
        <dbReference type="ARBA" id="ARBA00023082"/>
    </source>
</evidence>
<dbReference type="SUPFAM" id="SSF88946">
    <property type="entry name" value="Sigma2 domain of RNA polymerase sigma factors"/>
    <property type="match status" value="1"/>
</dbReference>
<dbReference type="InterPro" id="IPR039425">
    <property type="entry name" value="RNA_pol_sigma-70-like"/>
</dbReference>
<evidence type="ECO:0000259" key="5">
    <source>
        <dbReference type="Pfam" id="PF04542"/>
    </source>
</evidence>
<evidence type="ECO:0000256" key="3">
    <source>
        <dbReference type="ARBA" id="ARBA00023125"/>
    </source>
</evidence>
<keyword evidence="7" id="KW-1185">Reference proteome</keyword>
<dbReference type="AlphaFoldDB" id="A0A6M0R8Y7"/>
<keyword evidence="2" id="KW-0731">Sigma factor</keyword>
<evidence type="ECO:0000313" key="7">
    <source>
        <dbReference type="Proteomes" id="UP000473885"/>
    </source>
</evidence>
<comment type="caution">
    <text evidence="6">The sequence shown here is derived from an EMBL/GenBank/DDBJ whole genome shotgun (WGS) entry which is preliminary data.</text>
</comment>